<feature type="binding site" evidence="10">
    <location>
        <position position="229"/>
    </location>
    <ligand>
        <name>ATP</name>
        <dbReference type="ChEBI" id="CHEBI:30616"/>
    </ligand>
</feature>
<feature type="binding site" evidence="10">
    <location>
        <position position="225"/>
    </location>
    <ligand>
        <name>ATP</name>
        <dbReference type="ChEBI" id="CHEBI:30616"/>
    </ligand>
</feature>
<evidence type="ECO:0000256" key="4">
    <source>
        <dbReference type="ARBA" id="ARBA00022679"/>
    </source>
</evidence>
<feature type="binding site" evidence="10">
    <location>
        <position position="61"/>
    </location>
    <ligand>
        <name>substrate</name>
    </ligand>
</feature>
<feature type="binding site" evidence="10">
    <location>
        <position position="160"/>
    </location>
    <ligand>
        <name>substrate</name>
    </ligand>
</feature>
<dbReference type="GO" id="GO:0008299">
    <property type="term" value="P:isoprenoid biosynthetic process"/>
    <property type="evidence" value="ECO:0007669"/>
    <property type="project" value="UniProtKB-KW"/>
</dbReference>
<dbReference type="KEGG" id="psyt:DSAG12_02985"/>
<keyword evidence="4 13" id="KW-0808">Transferase</keyword>
<dbReference type="EC" id="2.7.4.26" evidence="2"/>
<name>A0A5B9DEF3_9ARCH</name>
<evidence type="ECO:0000256" key="2">
    <source>
        <dbReference type="ARBA" id="ARBA00012908"/>
    </source>
</evidence>
<evidence type="ECO:0000313" key="13">
    <source>
        <dbReference type="EMBL" id="QEE17153.1"/>
    </source>
</evidence>
<protein>
    <recommendedName>
        <fullName evidence="3">Isopentenyl phosphate kinase</fullName>
        <ecNumber evidence="2">2.7.4.26</ecNumber>
    </recommendedName>
</protein>
<evidence type="ECO:0000256" key="7">
    <source>
        <dbReference type="ARBA" id="ARBA00022840"/>
    </source>
</evidence>
<dbReference type="GO" id="GO:0005524">
    <property type="term" value="F:ATP binding"/>
    <property type="evidence" value="ECO:0007669"/>
    <property type="project" value="UniProtKB-KW"/>
</dbReference>
<dbReference type="EMBL" id="CP042905">
    <property type="protein sequence ID" value="QEE17153.1"/>
    <property type="molecule type" value="Genomic_DNA"/>
</dbReference>
<keyword evidence="5 10" id="KW-0547">Nucleotide-binding</keyword>
<reference evidence="13 14" key="1">
    <citation type="journal article" date="2020" name="Nature">
        <title>Isolation of an archaeon at the prokaryote-eukaryote interface.</title>
        <authorList>
            <person name="Imachi H."/>
            <person name="Nobu M.K."/>
            <person name="Nakahara N."/>
            <person name="Morono Y."/>
            <person name="Ogawara M."/>
            <person name="Takaki Y."/>
            <person name="Takano Y."/>
            <person name="Uematsu K."/>
            <person name="Ikuta T."/>
            <person name="Ito M."/>
            <person name="Matsui Y."/>
            <person name="Miyazaki M."/>
            <person name="Murata K."/>
            <person name="Saito Y."/>
            <person name="Sakai S."/>
            <person name="Song C."/>
            <person name="Tasumi E."/>
            <person name="Yamanaka Y."/>
            <person name="Yamaguchi T."/>
            <person name="Kamagata Y."/>
            <person name="Tamaki H."/>
            <person name="Takai K."/>
        </authorList>
    </citation>
    <scope>NUCLEOTIDE SEQUENCE [LARGE SCALE GENOMIC DNA]</scope>
    <source>
        <strain evidence="13 14">MK-D1</strain>
    </source>
</reference>
<gene>
    <name evidence="13" type="ORF">DSAG12_02985</name>
</gene>
<sequence length="273" mass="29870">MGHAKNLTIIKLGGALLTNKSVPYTSNDAVIKEIAREIKECLASGLIEDLIIVHGVGSFGHPPVLEHKLHHGFKGTHQLIPLSQTQLIVNKFRFFLANELINVGIPVNLFHSSSIFTSEKMRISNFFLDSIKGFLSIGMVPLIGGDMLSDNKMGFCVGSGDQILTLLSKELDADQMIFATDVSGIHEADPKLNPNSPIINNLNIQDLEQVMTNMDNSKLKDASGAMKGKLQSLLVLKEQIKTGFEISIISMNSYGNLISLLKGDLKKFTKIAR</sequence>
<accession>A0A5B9DEF3</accession>
<keyword evidence="7 10" id="KW-0067">ATP-binding</keyword>
<keyword evidence="6 13" id="KW-0418">Kinase</keyword>
<evidence type="ECO:0000256" key="5">
    <source>
        <dbReference type="ARBA" id="ARBA00022741"/>
    </source>
</evidence>
<dbReference type="GO" id="GO:0004349">
    <property type="term" value="F:glutamate 5-kinase activity"/>
    <property type="evidence" value="ECO:0007669"/>
    <property type="project" value="TreeGrafter"/>
</dbReference>
<dbReference type="SUPFAM" id="SSF53633">
    <property type="entry name" value="Carbamate kinase-like"/>
    <property type="match status" value="1"/>
</dbReference>
<evidence type="ECO:0000256" key="1">
    <source>
        <dbReference type="ARBA" id="ARBA00010540"/>
    </source>
</evidence>
<dbReference type="Proteomes" id="UP000321408">
    <property type="component" value="Chromosome"/>
</dbReference>
<dbReference type="GO" id="GO:0005829">
    <property type="term" value="C:cytosol"/>
    <property type="evidence" value="ECO:0007669"/>
    <property type="project" value="TreeGrafter"/>
</dbReference>
<dbReference type="InterPro" id="IPR001048">
    <property type="entry name" value="Asp/Glu/Uridylate_kinase"/>
</dbReference>
<dbReference type="InterPro" id="IPR024192">
    <property type="entry name" value="Fosfomycin_R_FomA-type"/>
</dbReference>
<comment type="catalytic activity">
    <reaction evidence="9">
        <text>isopentenyl phosphate + ATP = isopentenyl diphosphate + ADP</text>
        <dbReference type="Rhea" id="RHEA:33963"/>
        <dbReference type="ChEBI" id="CHEBI:30616"/>
        <dbReference type="ChEBI" id="CHEBI:65078"/>
        <dbReference type="ChEBI" id="CHEBI:128769"/>
        <dbReference type="ChEBI" id="CHEBI:456216"/>
        <dbReference type="EC" id="2.7.4.26"/>
    </reaction>
</comment>
<dbReference type="GeneID" id="41330961"/>
<proteinExistence type="inferred from homology"/>
<comment type="similarity">
    <text evidence="1">Belongs to the isopentenyl phosphate kinase family.</text>
</comment>
<dbReference type="PIRSF" id="PIRSF016496">
    <property type="entry name" value="Kin_FomA"/>
    <property type="match status" value="1"/>
</dbReference>
<keyword evidence="14" id="KW-1185">Reference proteome</keyword>
<feature type="domain" description="Aspartate/glutamate/uridylate kinase" evidence="12">
    <location>
        <begin position="7"/>
        <end position="237"/>
    </location>
</feature>
<feature type="binding site" evidence="10">
    <location>
        <position position="57"/>
    </location>
    <ligand>
        <name>ATP</name>
        <dbReference type="ChEBI" id="CHEBI:30616"/>
    </ligand>
</feature>
<dbReference type="NCBIfam" id="NF040647">
    <property type="entry name" value="IPPK_Arch"/>
    <property type="match status" value="1"/>
</dbReference>
<dbReference type="Gene3D" id="3.40.1160.10">
    <property type="entry name" value="Acetylglutamate kinase-like"/>
    <property type="match status" value="1"/>
</dbReference>
<evidence type="ECO:0000259" key="12">
    <source>
        <dbReference type="Pfam" id="PF00696"/>
    </source>
</evidence>
<organism evidence="13 14">
    <name type="scientific">Promethearchaeum syntrophicum</name>
    <dbReference type="NCBI Taxonomy" id="2594042"/>
    <lineage>
        <taxon>Archaea</taxon>
        <taxon>Promethearchaeati</taxon>
        <taxon>Promethearchaeota</taxon>
        <taxon>Promethearchaeia</taxon>
        <taxon>Promethearchaeales</taxon>
        <taxon>Promethearchaeaceae</taxon>
        <taxon>Promethearchaeum</taxon>
    </lineage>
</organism>
<evidence type="ECO:0000313" key="14">
    <source>
        <dbReference type="Proteomes" id="UP000321408"/>
    </source>
</evidence>
<feature type="binding site" evidence="10">
    <location>
        <position position="181"/>
    </location>
    <ligand>
        <name>ATP</name>
        <dbReference type="ChEBI" id="CHEBI:30616"/>
    </ligand>
</feature>
<dbReference type="PANTHER" id="PTHR43654:SF1">
    <property type="entry name" value="ISOPENTENYL PHOSPHATE KINASE"/>
    <property type="match status" value="1"/>
</dbReference>
<dbReference type="OrthoDB" id="15328at2157"/>
<dbReference type="PANTHER" id="PTHR43654">
    <property type="entry name" value="GLUTAMATE 5-KINASE"/>
    <property type="match status" value="1"/>
</dbReference>
<evidence type="ECO:0000256" key="10">
    <source>
        <dbReference type="PIRSR" id="PIRSR016496-1"/>
    </source>
</evidence>
<feature type="site" description="Transition state stabilizer" evidence="11">
    <location>
        <position position="20"/>
    </location>
</feature>
<evidence type="ECO:0000256" key="8">
    <source>
        <dbReference type="ARBA" id="ARBA00023229"/>
    </source>
</evidence>
<evidence type="ECO:0000256" key="3">
    <source>
        <dbReference type="ARBA" id="ARBA00017267"/>
    </source>
</evidence>
<reference evidence="13 14" key="2">
    <citation type="journal article" date="2024" name="Int. J. Syst. Evol. Microbiol.">
        <title>Promethearchaeum syntrophicum gen. nov., sp. nov., an anaerobic, obligately syntrophic archaeon, the first isolate of the lineage 'Asgard' archaea, and proposal of the new archaeal phylum Promethearchaeota phyl. nov. and kingdom Promethearchaeati regn. nov.</title>
        <authorList>
            <person name="Imachi H."/>
            <person name="Nobu M.K."/>
            <person name="Kato S."/>
            <person name="Takaki Y."/>
            <person name="Miyazaki M."/>
            <person name="Miyata M."/>
            <person name="Ogawara M."/>
            <person name="Saito Y."/>
            <person name="Sakai S."/>
            <person name="Tahara Y.O."/>
            <person name="Takano Y."/>
            <person name="Tasumi E."/>
            <person name="Uematsu K."/>
            <person name="Yoshimura T."/>
            <person name="Itoh T."/>
            <person name="Ohkuma M."/>
            <person name="Takai K."/>
        </authorList>
    </citation>
    <scope>NUCLEOTIDE SEQUENCE [LARGE SCALE GENOMIC DNA]</scope>
    <source>
        <strain evidence="13 14">MK-D1</strain>
    </source>
</reference>
<dbReference type="AlphaFoldDB" id="A0A5B9DEF3"/>
<dbReference type="InterPro" id="IPR036393">
    <property type="entry name" value="AceGlu_kinase-like_sf"/>
</dbReference>
<keyword evidence="8" id="KW-0414">Isoprene biosynthesis</keyword>
<dbReference type="RefSeq" id="WP_162306754.1">
    <property type="nucleotide sequence ID" value="NZ_CP042905.2"/>
</dbReference>
<dbReference type="Pfam" id="PF00696">
    <property type="entry name" value="AA_kinase"/>
    <property type="match status" value="1"/>
</dbReference>
<evidence type="ECO:0000256" key="6">
    <source>
        <dbReference type="ARBA" id="ARBA00022777"/>
    </source>
</evidence>
<dbReference type="GO" id="GO:0102043">
    <property type="term" value="F:isopentenyl phosphate kinase activity"/>
    <property type="evidence" value="ECO:0007669"/>
    <property type="project" value="UniProtKB-EC"/>
</dbReference>
<evidence type="ECO:0000256" key="9">
    <source>
        <dbReference type="ARBA" id="ARBA00049063"/>
    </source>
</evidence>
<evidence type="ECO:0000256" key="11">
    <source>
        <dbReference type="PIRSR" id="PIRSR016496-2"/>
    </source>
</evidence>